<dbReference type="RefSeq" id="WP_109305349.1">
    <property type="nucleotide sequence ID" value="NZ_BJUF01000024.1"/>
</dbReference>
<organism evidence="2 3">
    <name type="scientific">Kurthia sibirica</name>
    <dbReference type="NCBI Taxonomy" id="202750"/>
    <lineage>
        <taxon>Bacteria</taxon>
        <taxon>Bacillati</taxon>
        <taxon>Bacillota</taxon>
        <taxon>Bacilli</taxon>
        <taxon>Bacillales</taxon>
        <taxon>Caryophanaceae</taxon>
        <taxon>Kurthia</taxon>
    </lineage>
</organism>
<comment type="caution">
    <text evidence="2">The sequence shown here is derived from an EMBL/GenBank/DDBJ whole genome shotgun (WGS) entry which is preliminary data.</text>
</comment>
<protein>
    <submittedName>
        <fullName evidence="2">Uncharacterized protein</fullName>
    </submittedName>
</protein>
<accession>A0A2U3AN11</accession>
<sequence length="200" mass="22732">MVSIEKLVEIAEEAKEKGDYDQALTVYAQAISIESSNSNLYRGYGQIAYLVGQHHFAVAAYLSALHIEIAKIEHFGFTDDTQKMYEELPQNLRDQLPKVGGFIMYYDTNTLRHLAHALIDFDEDAIQADAKLLAFKEIYAAELAGNEALHTELLAMFNRSSMDAVEEDASFYIQIGKELALHWIKWHELHSLDVGKLYFP</sequence>
<dbReference type="Gene3D" id="1.25.40.10">
    <property type="entry name" value="Tetratricopeptide repeat domain"/>
    <property type="match status" value="1"/>
</dbReference>
<dbReference type="InterPro" id="IPR019734">
    <property type="entry name" value="TPR_rpt"/>
</dbReference>
<dbReference type="Proteomes" id="UP000245938">
    <property type="component" value="Unassembled WGS sequence"/>
</dbReference>
<proteinExistence type="predicted"/>
<dbReference type="SUPFAM" id="SSF48452">
    <property type="entry name" value="TPR-like"/>
    <property type="match status" value="1"/>
</dbReference>
<dbReference type="PROSITE" id="PS50005">
    <property type="entry name" value="TPR"/>
    <property type="match status" value="1"/>
</dbReference>
<feature type="repeat" description="TPR" evidence="1">
    <location>
        <begin position="4"/>
        <end position="37"/>
    </location>
</feature>
<dbReference type="EMBL" id="QFVR01000005">
    <property type="protein sequence ID" value="PWI25928.1"/>
    <property type="molecule type" value="Genomic_DNA"/>
</dbReference>
<name>A0A2U3AN11_9BACL</name>
<dbReference type="OrthoDB" id="2605795at2"/>
<evidence type="ECO:0000313" key="3">
    <source>
        <dbReference type="Proteomes" id="UP000245938"/>
    </source>
</evidence>
<keyword evidence="3" id="KW-1185">Reference proteome</keyword>
<evidence type="ECO:0000256" key="1">
    <source>
        <dbReference type="PROSITE-ProRule" id="PRU00339"/>
    </source>
</evidence>
<evidence type="ECO:0000313" key="2">
    <source>
        <dbReference type="EMBL" id="PWI25928.1"/>
    </source>
</evidence>
<gene>
    <name evidence="2" type="ORF">DEX24_05190</name>
</gene>
<dbReference type="AlphaFoldDB" id="A0A2U3AN11"/>
<keyword evidence="1" id="KW-0802">TPR repeat</keyword>
<dbReference type="InterPro" id="IPR011990">
    <property type="entry name" value="TPR-like_helical_dom_sf"/>
</dbReference>
<reference evidence="2 3" key="1">
    <citation type="submission" date="2018-05" db="EMBL/GenBank/DDBJ databases">
        <title>Kurthia sibirica genome sequence.</title>
        <authorList>
            <person name="Maclea K.S."/>
            <person name="Goen A.E."/>
        </authorList>
    </citation>
    <scope>NUCLEOTIDE SEQUENCE [LARGE SCALE GENOMIC DNA]</scope>
    <source>
        <strain evidence="2 3">ATCC 49154</strain>
    </source>
</reference>